<feature type="region of interest" description="Disordered" evidence="19">
    <location>
        <begin position="505"/>
        <end position="588"/>
    </location>
</feature>
<feature type="repeat" description="WD" evidence="16">
    <location>
        <begin position="1358"/>
        <end position="1388"/>
    </location>
</feature>
<dbReference type="InterPro" id="IPR056533">
    <property type="entry name" value="KIF21A/B_hel_1"/>
</dbReference>
<dbReference type="SUPFAM" id="SSF50978">
    <property type="entry name" value="WD40 repeat-like"/>
    <property type="match status" value="1"/>
</dbReference>
<dbReference type="PROSITE" id="PS50067">
    <property type="entry name" value="KINESIN_MOTOR_2"/>
    <property type="match status" value="1"/>
</dbReference>
<dbReference type="InterPro" id="IPR036961">
    <property type="entry name" value="Kinesin_motor_dom_sf"/>
</dbReference>
<comment type="subcellular location">
    <subcellularLocation>
        <location evidence="3">Cell projection</location>
        <location evidence="3">Axon</location>
    </subcellularLocation>
    <subcellularLocation>
        <location evidence="2">Cell projection</location>
        <location evidence="2">Dendrite</location>
    </subcellularLocation>
    <subcellularLocation>
        <location evidence="4">Cell projection</location>
        <location evidence="4">Growth cone</location>
    </subcellularLocation>
    <subcellularLocation>
        <location evidence="1">Cytoplasm</location>
        <location evidence="1">Cytoskeleton</location>
    </subcellularLocation>
</comment>
<dbReference type="Pfam" id="PF23203">
    <property type="entry name" value="KIF21A"/>
    <property type="match status" value="1"/>
</dbReference>
<keyword evidence="12 18" id="KW-0175">Coiled coil</keyword>
<dbReference type="InterPro" id="IPR015943">
    <property type="entry name" value="WD40/YVTN_repeat-like_dom_sf"/>
</dbReference>
<evidence type="ECO:0000256" key="4">
    <source>
        <dbReference type="ARBA" id="ARBA00004624"/>
    </source>
</evidence>
<keyword evidence="6" id="KW-0597">Phosphoprotein</keyword>
<feature type="repeat" description="WD" evidence="16">
    <location>
        <begin position="1275"/>
        <end position="1314"/>
    </location>
</feature>
<evidence type="ECO:0000256" key="5">
    <source>
        <dbReference type="ARBA" id="ARBA00022490"/>
    </source>
</evidence>
<feature type="binding site" evidence="17">
    <location>
        <begin position="91"/>
        <end position="98"/>
    </location>
    <ligand>
        <name>ATP</name>
        <dbReference type="ChEBI" id="CHEBI:30616"/>
    </ligand>
</feature>
<dbReference type="GO" id="GO:0007018">
    <property type="term" value="P:microtubule-based movement"/>
    <property type="evidence" value="ECO:0007669"/>
    <property type="project" value="InterPro"/>
</dbReference>
<dbReference type="GO" id="GO:0030425">
    <property type="term" value="C:dendrite"/>
    <property type="evidence" value="ECO:0007669"/>
    <property type="project" value="UniProtKB-SubCell"/>
</dbReference>
<keyword evidence="9" id="KW-0677">Repeat</keyword>
<dbReference type="InterPro" id="IPR019775">
    <property type="entry name" value="WD40_repeat_CS"/>
</dbReference>
<evidence type="ECO:0000256" key="18">
    <source>
        <dbReference type="SAM" id="Coils"/>
    </source>
</evidence>
<keyword evidence="10 17" id="KW-0547">Nucleotide-binding</keyword>
<evidence type="ECO:0000256" key="1">
    <source>
        <dbReference type="ARBA" id="ARBA00004245"/>
    </source>
</evidence>
<evidence type="ECO:0000256" key="2">
    <source>
        <dbReference type="ARBA" id="ARBA00004279"/>
    </source>
</evidence>
<dbReference type="Pfam" id="PF00225">
    <property type="entry name" value="Kinesin"/>
    <property type="match status" value="1"/>
</dbReference>
<evidence type="ECO:0000313" key="22">
    <source>
        <dbReference type="Proteomes" id="UP000472264"/>
    </source>
</evidence>
<dbReference type="FunFam" id="2.130.10.10:FF:000475">
    <property type="entry name" value="Kinesin family member 21B"/>
    <property type="match status" value="1"/>
</dbReference>
<evidence type="ECO:0000259" key="20">
    <source>
        <dbReference type="PROSITE" id="PS50067"/>
    </source>
</evidence>
<dbReference type="SUPFAM" id="SSF46579">
    <property type="entry name" value="Prefoldin"/>
    <property type="match status" value="1"/>
</dbReference>
<feature type="compositionally biased region" description="Low complexity" evidence="19">
    <location>
        <begin position="813"/>
        <end position="823"/>
    </location>
</feature>
<dbReference type="SMART" id="SM00320">
    <property type="entry name" value="WD40"/>
    <property type="match status" value="7"/>
</dbReference>
<evidence type="ECO:0000256" key="6">
    <source>
        <dbReference type="ARBA" id="ARBA00022553"/>
    </source>
</evidence>
<evidence type="ECO:0000256" key="13">
    <source>
        <dbReference type="ARBA" id="ARBA00023175"/>
    </source>
</evidence>
<dbReference type="GO" id="GO:0030426">
    <property type="term" value="C:growth cone"/>
    <property type="evidence" value="ECO:0007669"/>
    <property type="project" value="UniProtKB-SubCell"/>
</dbReference>
<dbReference type="PANTHER" id="PTHR47969">
    <property type="entry name" value="CHROMOSOME-ASSOCIATED KINESIN KIF4A-RELATED"/>
    <property type="match status" value="1"/>
</dbReference>
<dbReference type="Proteomes" id="UP000472264">
    <property type="component" value="Chromosome 5"/>
</dbReference>
<dbReference type="GO" id="GO:0008017">
    <property type="term" value="F:microtubule binding"/>
    <property type="evidence" value="ECO:0007669"/>
    <property type="project" value="InterPro"/>
</dbReference>
<protein>
    <recommendedName>
        <fullName evidence="20">Kinesin motor domain-containing protein</fullName>
    </recommendedName>
</protein>
<reference evidence="21" key="2">
    <citation type="submission" date="2025-08" db="UniProtKB">
        <authorList>
            <consortium name="Ensembl"/>
        </authorList>
    </citation>
    <scope>IDENTIFICATION</scope>
</reference>
<dbReference type="GO" id="GO:0051231">
    <property type="term" value="P:spindle elongation"/>
    <property type="evidence" value="ECO:0007669"/>
    <property type="project" value="TreeGrafter"/>
</dbReference>
<evidence type="ECO:0000256" key="10">
    <source>
        <dbReference type="ARBA" id="ARBA00022741"/>
    </source>
</evidence>
<dbReference type="InterPro" id="IPR027640">
    <property type="entry name" value="Kinesin-like_fam"/>
</dbReference>
<dbReference type="FunFam" id="2.130.10.10:FF:000131">
    <property type="entry name" value="Kinesin family member 21A"/>
    <property type="match status" value="1"/>
</dbReference>
<feature type="compositionally biased region" description="Acidic residues" evidence="19">
    <location>
        <begin position="555"/>
        <end position="585"/>
    </location>
</feature>
<feature type="compositionally biased region" description="Basic and acidic residues" evidence="19">
    <location>
        <begin position="530"/>
        <end position="543"/>
    </location>
</feature>
<dbReference type="GO" id="GO:0005874">
    <property type="term" value="C:microtubule"/>
    <property type="evidence" value="ECO:0007669"/>
    <property type="project" value="UniProtKB-KW"/>
</dbReference>
<dbReference type="GO" id="GO:0007052">
    <property type="term" value="P:mitotic spindle organization"/>
    <property type="evidence" value="ECO:0007669"/>
    <property type="project" value="TreeGrafter"/>
</dbReference>
<comment type="similarity">
    <text evidence="17">Belongs to the TRAFAC class myosin-kinesin ATPase superfamily. Kinesin family.</text>
</comment>
<dbReference type="PROSITE" id="PS50294">
    <property type="entry name" value="WD_REPEATS_REGION"/>
    <property type="match status" value="1"/>
</dbReference>
<accession>A0A665WV99</accession>
<evidence type="ECO:0000256" key="19">
    <source>
        <dbReference type="SAM" id="MobiDB-lite"/>
    </source>
</evidence>
<dbReference type="InterPro" id="IPR036322">
    <property type="entry name" value="WD40_repeat_dom_sf"/>
</dbReference>
<dbReference type="Gene3D" id="3.40.850.10">
    <property type="entry name" value="Kinesin motor domain"/>
    <property type="match status" value="1"/>
</dbReference>
<evidence type="ECO:0000256" key="3">
    <source>
        <dbReference type="ARBA" id="ARBA00004489"/>
    </source>
</evidence>
<keyword evidence="8" id="KW-0493">Microtubule</keyword>
<feature type="region of interest" description="Disordered" evidence="19">
    <location>
        <begin position="797"/>
        <end position="826"/>
    </location>
</feature>
<dbReference type="CDD" id="cd01372">
    <property type="entry name" value="KISc_KIF4"/>
    <property type="match status" value="1"/>
</dbReference>
<keyword evidence="5" id="KW-0963">Cytoplasm</keyword>
<keyword evidence="22" id="KW-1185">Reference proteome</keyword>
<evidence type="ECO:0000256" key="14">
    <source>
        <dbReference type="ARBA" id="ARBA00023212"/>
    </source>
</evidence>
<dbReference type="PROSITE" id="PS00678">
    <property type="entry name" value="WD_REPEATS_1"/>
    <property type="match status" value="1"/>
</dbReference>
<dbReference type="Pfam" id="PF00400">
    <property type="entry name" value="WD40"/>
    <property type="match status" value="5"/>
</dbReference>
<dbReference type="InterPro" id="IPR027417">
    <property type="entry name" value="P-loop_NTPase"/>
</dbReference>
<dbReference type="GO" id="GO:0005524">
    <property type="term" value="F:ATP binding"/>
    <property type="evidence" value="ECO:0007669"/>
    <property type="project" value="UniProtKB-UniRule"/>
</dbReference>
<evidence type="ECO:0000256" key="12">
    <source>
        <dbReference type="ARBA" id="ARBA00023054"/>
    </source>
</evidence>
<dbReference type="PROSITE" id="PS00411">
    <property type="entry name" value="KINESIN_MOTOR_1"/>
    <property type="match status" value="1"/>
</dbReference>
<dbReference type="GO" id="GO:0003777">
    <property type="term" value="F:microtubule motor activity"/>
    <property type="evidence" value="ECO:0007669"/>
    <property type="project" value="InterPro"/>
</dbReference>
<organism evidence="21 22">
    <name type="scientific">Echeneis naucrates</name>
    <name type="common">Live sharksucker</name>
    <dbReference type="NCBI Taxonomy" id="173247"/>
    <lineage>
        <taxon>Eukaryota</taxon>
        <taxon>Metazoa</taxon>
        <taxon>Chordata</taxon>
        <taxon>Craniata</taxon>
        <taxon>Vertebrata</taxon>
        <taxon>Euteleostomi</taxon>
        <taxon>Actinopterygii</taxon>
        <taxon>Neopterygii</taxon>
        <taxon>Teleostei</taxon>
        <taxon>Neoteleostei</taxon>
        <taxon>Acanthomorphata</taxon>
        <taxon>Carangaria</taxon>
        <taxon>Carangiformes</taxon>
        <taxon>Echeneidae</taxon>
        <taxon>Echeneis</taxon>
    </lineage>
</organism>
<dbReference type="InterPro" id="IPR001680">
    <property type="entry name" value="WD40_rpt"/>
</dbReference>
<dbReference type="Pfam" id="PF23204">
    <property type="entry name" value="KIF21A_2nd"/>
    <property type="match status" value="1"/>
</dbReference>
<feature type="repeat" description="WD" evidence="16">
    <location>
        <begin position="1119"/>
        <end position="1159"/>
    </location>
</feature>
<name>A0A665WV99_ECHNA</name>
<keyword evidence="11 17" id="KW-0067">ATP-binding</keyword>
<dbReference type="GO" id="GO:0005875">
    <property type="term" value="C:microtubule associated complex"/>
    <property type="evidence" value="ECO:0007669"/>
    <property type="project" value="TreeGrafter"/>
</dbReference>
<feature type="repeat" description="WD" evidence="16">
    <location>
        <begin position="1079"/>
        <end position="1118"/>
    </location>
</feature>
<dbReference type="PANTHER" id="PTHR47969:SF28">
    <property type="entry name" value="KINESIN-LIKE PROTEIN KIF21B"/>
    <property type="match status" value="1"/>
</dbReference>
<feature type="coiled-coil region" evidence="18">
    <location>
        <begin position="380"/>
        <end position="446"/>
    </location>
</feature>
<keyword evidence="7 16" id="KW-0853">WD repeat</keyword>
<dbReference type="FunFam" id="3.40.850.10:FF:000011">
    <property type="entry name" value="Kinesin family member 21A"/>
    <property type="match status" value="1"/>
</dbReference>
<keyword evidence="15" id="KW-0966">Cell projection</keyword>
<feature type="domain" description="Kinesin motor" evidence="20">
    <location>
        <begin position="12"/>
        <end position="372"/>
    </location>
</feature>
<proteinExistence type="inferred from homology"/>
<dbReference type="Pfam" id="PF25764">
    <property type="entry name" value="KIF21A_4th"/>
    <property type="match status" value="1"/>
</dbReference>
<sequence>MIVISIHCLSSVLMSPPRIRPQMAKEKIEGCHVCTMVTPGEPQVLLGKDKAFTYDFVFDIDSEQHCIYQACVYKLIEGCFEGYNATVFAYGQTGSGKTYTMGTGFDVGLSQQQQGIIPRAVHQLFEGIQSRRMRAQEAGTQPPEFKVSAQFLELYNEEILDLFDGARDPESRSRKSNIKIHEDASGSIYTTGVTSRLVHSEEELLQCLKLGALSRTTASTQMNAQSSRSHAIFTIHLCQMRVCQMSETNVLNGVDSRPITQPEFETLMAKFHFVDLAGSERLKRTGATGERAREGISINCGLLALGNVISALGDQTKKGGHVPYRDSKLTRLLQDSLGGNSRTVMIACVSPSDRDFMETLNTLKYANRARNIKNKVVVNQDKTSQQISALRAEIARLQMELMEYKAGKRVACEDGSEGFSDLYQENAMLQRENDTMRLRVKAMQETIDHLNTRVTHLLANEVSSLLTKSNEGNEEIGALVQNYIREVEELRTKLLESEAMNESLRRQAARLSSRSPFPSTLSPAPGHPPDVLRRAKLDIERLKKKERRQRRMSGCDEDEVEDEEEGREEDEFDSDESLVDSDSDSDEKANFQADLADLTCEIEIKQKLIDELENSQRRLLMLKLQYEEKLILLQNKIRDTQLERDRVLQNLMSMENYTEEKANRIKQEYEKRLKEMNRDLLKLQAAQKEHARLLKNQGRYERELKKLQAEVNEMKKVKVALMKQMKEEQQRRRMVEAKRNREIAQLKKEQRRQEYQIRALESQKRQQELVLRRKTQEVTALRRLAKPMSDRVAGRVARWNQTPSAPDSGAELSASRPSSFSKSARQKWQTLERRIMDIVMQRMTIANVEADMDRLIKKREELTAQQEALSHKREVLMAEGEGPEAEDRLLQEINDEIEVLNANIDYINDSLSDCQATIVQIEETKDELDSVDTSVVISSCSLAEARHLLDHFLKASIDKSLQVAQKEAQIRLLEGQLRQTDVIGSSHNHMILDALREKAEYIPELQALIHNVQQGEDWFLCVSFPLSPPVCVDILASRHHSDIYIYIYFKILNSNLGVINPIGGVKGGRTAPLQCVSVAEGHSKPVLCVDATDELLFTGSKDRTCKMWNLVTGQEIATLKGHPNNVVSVKYCPSSCLVFSVSTSYIKVWDIRDSAKCVRTLTSSGQVVLGDACAGTTTRTITFAQGECQINQIALNPPGSVLYAAAGNTVRMWDLNRMQAMGKLTGHIGSVMCLTVGQSLLGKDQVITGSKDHYVKVFDVAEGTLGNVGPAHNFEPPHYDGIECLAVQGDVLFSGSRDNGIKKWDLEQQELTQQIPNAHKDWVCALAYVPGRPMLLSGCRGGMLKVWNVDNFTPIGEVRGHDSPINAICTNSRQIFTASSDCRVKLWSYVPGLTPCLPRRVLAIKGRATSLP</sequence>
<reference evidence="21" key="3">
    <citation type="submission" date="2025-09" db="UniProtKB">
        <authorList>
            <consortium name="Ensembl"/>
        </authorList>
    </citation>
    <scope>IDENTIFICATION</scope>
</reference>
<evidence type="ECO:0000256" key="17">
    <source>
        <dbReference type="PROSITE-ProRule" id="PRU00283"/>
    </source>
</evidence>
<reference evidence="21" key="1">
    <citation type="submission" date="2021-04" db="EMBL/GenBank/DDBJ databases">
        <authorList>
            <consortium name="Wellcome Sanger Institute Data Sharing"/>
        </authorList>
    </citation>
    <scope>NUCLEOTIDE SEQUENCE [LARGE SCALE GENOMIC DNA]</scope>
</reference>
<keyword evidence="13 17" id="KW-0505">Motor protein</keyword>
<evidence type="ECO:0000256" key="11">
    <source>
        <dbReference type="ARBA" id="ARBA00022840"/>
    </source>
</evidence>
<dbReference type="Gene3D" id="2.130.10.10">
    <property type="entry name" value="YVTN repeat-like/Quinoprotein amine dehydrogenase"/>
    <property type="match status" value="3"/>
</dbReference>
<evidence type="ECO:0000313" key="21">
    <source>
        <dbReference type="Ensembl" id="ENSENLP00000047542.1"/>
    </source>
</evidence>
<dbReference type="InterPro" id="IPR056532">
    <property type="entry name" value="KIF21A/B_hel_2"/>
</dbReference>
<dbReference type="SUPFAM" id="SSF52540">
    <property type="entry name" value="P-loop containing nucleoside triphosphate hydrolases"/>
    <property type="match status" value="1"/>
</dbReference>
<dbReference type="PRINTS" id="PR00380">
    <property type="entry name" value="KINESINHEAVY"/>
</dbReference>
<feature type="repeat" description="WD" evidence="16">
    <location>
        <begin position="1316"/>
        <end position="1357"/>
    </location>
</feature>
<evidence type="ECO:0000256" key="9">
    <source>
        <dbReference type="ARBA" id="ARBA00022737"/>
    </source>
</evidence>
<dbReference type="PROSITE" id="PS50082">
    <property type="entry name" value="WD_REPEATS_2"/>
    <property type="match status" value="5"/>
</dbReference>
<evidence type="ECO:0000256" key="16">
    <source>
        <dbReference type="PROSITE-ProRule" id="PRU00221"/>
    </source>
</evidence>
<evidence type="ECO:0000256" key="15">
    <source>
        <dbReference type="ARBA" id="ARBA00023273"/>
    </source>
</evidence>
<evidence type="ECO:0000256" key="7">
    <source>
        <dbReference type="ARBA" id="ARBA00022574"/>
    </source>
</evidence>
<dbReference type="SMART" id="SM00129">
    <property type="entry name" value="KISc"/>
    <property type="match status" value="1"/>
</dbReference>
<gene>
    <name evidence="21" type="primary">kif21b</name>
</gene>
<dbReference type="Ensembl" id="ENSENLT00000048683.1">
    <property type="protein sequence ID" value="ENSENLP00000047542.1"/>
    <property type="gene ID" value="ENSENLG00000017590.1"/>
</dbReference>
<evidence type="ECO:0000256" key="8">
    <source>
        <dbReference type="ARBA" id="ARBA00022701"/>
    </source>
</evidence>
<keyword evidence="14" id="KW-0206">Cytoskeleton</keyword>
<dbReference type="InterPro" id="IPR019821">
    <property type="entry name" value="Kinesin_motor_CS"/>
</dbReference>
<feature type="coiled-coil region" evidence="18">
    <location>
        <begin position="845"/>
        <end position="910"/>
    </location>
</feature>
<feature type="coiled-coil region" evidence="18">
    <location>
        <begin position="595"/>
        <end position="777"/>
    </location>
</feature>
<dbReference type="CDD" id="cd00200">
    <property type="entry name" value="WD40"/>
    <property type="match status" value="1"/>
</dbReference>
<dbReference type="InterPro" id="IPR001752">
    <property type="entry name" value="Kinesin_motor_dom"/>
</dbReference>
<dbReference type="FunFam" id="2.130.10.10:FF:000158">
    <property type="entry name" value="Kinesin family member 21A"/>
    <property type="match status" value="1"/>
</dbReference>